<dbReference type="InterPro" id="IPR036291">
    <property type="entry name" value="NAD(P)-bd_dom_sf"/>
</dbReference>
<proteinExistence type="inferred from homology"/>
<evidence type="ECO:0000313" key="4">
    <source>
        <dbReference type="Proteomes" id="UP000663846"/>
    </source>
</evidence>
<evidence type="ECO:0000313" key="3">
    <source>
        <dbReference type="EMBL" id="CAE6448886.1"/>
    </source>
</evidence>
<dbReference type="AlphaFoldDB" id="A0A8H3B5Z3"/>
<dbReference type="EMBL" id="CAJMWS010000513">
    <property type="protein sequence ID" value="CAE6448886.1"/>
    <property type="molecule type" value="Genomic_DNA"/>
</dbReference>
<keyword evidence="2" id="KW-0560">Oxidoreductase</keyword>
<name>A0A8H3B5Z3_9AGAM</name>
<protein>
    <recommendedName>
        <fullName evidence="5">Sorbose reductase sou1</fullName>
    </recommendedName>
</protein>
<comment type="similarity">
    <text evidence="1">Belongs to the short-chain dehydrogenases/reductases (SDR) family.</text>
</comment>
<evidence type="ECO:0000256" key="2">
    <source>
        <dbReference type="ARBA" id="ARBA00023002"/>
    </source>
</evidence>
<sequence length="271" mass="28213">MSLIGVSAALKAASDPSVIPKRTIFDEFSLAGKVAVVTGGNRGLGLEMALALAEAGAKVYAFDLSESPGEEFIASSQYAKKLGSTLKYVSVDVTQQKSTWDKFAAIGDAEGRMDVCIAAAGIGGRAPCLEYKTTDFQRIMDVNTNGVLFTAQGAGRQMTRFGTQGSIILVASMAGSVTLQGGTVIAYQASKAAVLQIGRSMACELGPRKIRVNTLSPGYMRTNMLAPVLQGGGDKILGDQNPLGRIGSPEELRGVAVWLASDASSFCTGSE</sequence>
<dbReference type="FunFam" id="3.40.50.720:FF:000084">
    <property type="entry name" value="Short-chain dehydrogenase reductase"/>
    <property type="match status" value="1"/>
</dbReference>
<evidence type="ECO:0008006" key="5">
    <source>
        <dbReference type="Google" id="ProtNLM"/>
    </source>
</evidence>
<dbReference type="PANTHER" id="PTHR43008">
    <property type="entry name" value="BENZIL REDUCTASE"/>
    <property type="match status" value="1"/>
</dbReference>
<accession>A0A8H3B5Z3</accession>
<dbReference type="SUPFAM" id="SSF51735">
    <property type="entry name" value="NAD(P)-binding Rossmann-fold domains"/>
    <property type="match status" value="1"/>
</dbReference>
<dbReference type="Pfam" id="PF13561">
    <property type="entry name" value="adh_short_C2"/>
    <property type="match status" value="1"/>
</dbReference>
<dbReference type="PRINTS" id="PR00081">
    <property type="entry name" value="GDHRDH"/>
</dbReference>
<dbReference type="Proteomes" id="UP000663846">
    <property type="component" value="Unassembled WGS sequence"/>
</dbReference>
<gene>
    <name evidence="3" type="ORF">RDB_LOCUS142489</name>
</gene>
<reference evidence="3" key="1">
    <citation type="submission" date="2021-01" db="EMBL/GenBank/DDBJ databases">
        <authorList>
            <person name="Kaushik A."/>
        </authorList>
    </citation>
    <scope>NUCLEOTIDE SEQUENCE</scope>
    <source>
        <strain evidence="3">AG1-1C</strain>
    </source>
</reference>
<dbReference type="PRINTS" id="PR00080">
    <property type="entry name" value="SDRFAMILY"/>
</dbReference>
<dbReference type="InterPro" id="IPR002347">
    <property type="entry name" value="SDR_fam"/>
</dbReference>
<dbReference type="GO" id="GO:0050664">
    <property type="term" value="F:oxidoreductase activity, acting on NAD(P)H, oxygen as acceptor"/>
    <property type="evidence" value="ECO:0007669"/>
    <property type="project" value="TreeGrafter"/>
</dbReference>
<evidence type="ECO:0000256" key="1">
    <source>
        <dbReference type="ARBA" id="ARBA00006484"/>
    </source>
</evidence>
<dbReference type="Gene3D" id="3.40.50.720">
    <property type="entry name" value="NAD(P)-binding Rossmann-like Domain"/>
    <property type="match status" value="1"/>
</dbReference>
<dbReference type="GO" id="GO:0016616">
    <property type="term" value="F:oxidoreductase activity, acting on the CH-OH group of donors, NAD or NADP as acceptor"/>
    <property type="evidence" value="ECO:0007669"/>
    <property type="project" value="UniProtKB-ARBA"/>
</dbReference>
<comment type="caution">
    <text evidence="3">The sequence shown here is derived from an EMBL/GenBank/DDBJ whole genome shotgun (WGS) entry which is preliminary data.</text>
</comment>
<organism evidence="3 4">
    <name type="scientific">Rhizoctonia solani</name>
    <dbReference type="NCBI Taxonomy" id="456999"/>
    <lineage>
        <taxon>Eukaryota</taxon>
        <taxon>Fungi</taxon>
        <taxon>Dikarya</taxon>
        <taxon>Basidiomycota</taxon>
        <taxon>Agaricomycotina</taxon>
        <taxon>Agaricomycetes</taxon>
        <taxon>Cantharellales</taxon>
        <taxon>Ceratobasidiaceae</taxon>
        <taxon>Rhizoctonia</taxon>
    </lineage>
</organism>
<dbReference type="PANTHER" id="PTHR43008:SF4">
    <property type="entry name" value="CHAIN DEHYDROGENASE, PUTATIVE (AFU_ORTHOLOGUE AFUA_4G08710)-RELATED"/>
    <property type="match status" value="1"/>
</dbReference>